<keyword evidence="6" id="KW-1185">Reference proteome</keyword>
<evidence type="ECO:0000259" key="3">
    <source>
        <dbReference type="SMART" id="SM00328"/>
    </source>
</evidence>
<keyword evidence="2" id="KW-0472">Membrane</keyword>
<feature type="transmembrane region" description="Helical" evidence="2">
    <location>
        <begin position="7"/>
        <end position="25"/>
    </location>
</feature>
<dbReference type="InterPro" id="IPR017943">
    <property type="entry name" value="Bactericidal_perm-incr_a/b_dom"/>
</dbReference>
<evidence type="ECO:0008006" key="7">
    <source>
        <dbReference type="Google" id="ProtNLM"/>
    </source>
</evidence>
<evidence type="ECO:0000256" key="1">
    <source>
        <dbReference type="ARBA" id="ARBA00023180"/>
    </source>
</evidence>
<organism evidence="5 6">
    <name type="scientific">Daucus carota subsp. sativus</name>
    <name type="common">Carrot</name>
    <dbReference type="NCBI Taxonomy" id="79200"/>
    <lineage>
        <taxon>Eukaryota</taxon>
        <taxon>Viridiplantae</taxon>
        <taxon>Streptophyta</taxon>
        <taxon>Embryophyta</taxon>
        <taxon>Tracheophyta</taxon>
        <taxon>Spermatophyta</taxon>
        <taxon>Magnoliopsida</taxon>
        <taxon>eudicotyledons</taxon>
        <taxon>Gunneridae</taxon>
        <taxon>Pentapetalae</taxon>
        <taxon>asterids</taxon>
        <taxon>campanulids</taxon>
        <taxon>Apiales</taxon>
        <taxon>Apiaceae</taxon>
        <taxon>Apioideae</taxon>
        <taxon>Scandiceae</taxon>
        <taxon>Daucinae</taxon>
        <taxon>Daucus</taxon>
        <taxon>Daucus sect. Daucus</taxon>
    </lineage>
</organism>
<keyword evidence="2" id="KW-0812">Transmembrane</keyword>
<dbReference type="GO" id="GO:0008289">
    <property type="term" value="F:lipid binding"/>
    <property type="evidence" value="ECO:0007669"/>
    <property type="project" value="InterPro"/>
</dbReference>
<sequence>MAQHNEAIILSLMYLLLICCCQYLHVDSTRLGDGDGGYISLQISEKGLEFVKDLVIKEALSSLTPLQLPQVERAVNIPLFGNVEIVLSNITINHIDLPYSIIKTGVSGVTIAASSATAHLTMAWRYSYSSWLLPIAVSDQGDASIQVDGMEVGLTLSLENQQGNLDLSLLQCGCYVKDISIELNGGASWLYQGVADAFNEDIISSVEVAVTNKITDGIIYVDSLLKSVPKEIPIDNVAAINITLVNGPVFSDSSIELEIDGLLTANDKTLISSLHREVKEDSNPCEGLDKMIWISLHEKVLHSAVSVYFQADMMQWIVDQLPDQSLLNTAGWKYVIPQLYKKFPNDDMKLNISVSSSPTIKIEPQNIDITVDLEVTVYVVDLGEVIPVACISTMISATGFPKISMHKLGGSVKLIAFTMDLKWSDIGSLHMTLIKSFVSASLKTVVLPYLNIRLWEGFPLPLFHGYELENAIIVCDESKIMICSDVASIS</sequence>
<evidence type="ECO:0000313" key="5">
    <source>
        <dbReference type="EMBL" id="WOG99670.1"/>
    </source>
</evidence>
<dbReference type="InterPro" id="IPR001124">
    <property type="entry name" value="Lipid-bd_serum_glycop_C"/>
</dbReference>
<gene>
    <name evidence="5" type="ORF">DCAR_0519024</name>
</gene>
<feature type="domain" description="Lipid-binding serum glycoprotein C-terminal" evidence="4">
    <location>
        <begin position="286"/>
        <end position="484"/>
    </location>
</feature>
<dbReference type="KEGG" id="dcr:108220035"/>
<keyword evidence="1" id="KW-0325">Glycoprotein</keyword>
<dbReference type="SMART" id="SM00329">
    <property type="entry name" value="BPI2"/>
    <property type="match status" value="1"/>
</dbReference>
<dbReference type="Pfam" id="PF02886">
    <property type="entry name" value="LBP_BPI_CETP_C"/>
    <property type="match status" value="1"/>
</dbReference>
<dbReference type="SMART" id="SM00328">
    <property type="entry name" value="BPI1"/>
    <property type="match status" value="1"/>
</dbReference>
<keyword evidence="2" id="KW-1133">Transmembrane helix</keyword>
<dbReference type="PANTHER" id="PTHR46801">
    <property type="entry name" value="OS06G0309200 PROTEIN"/>
    <property type="match status" value="1"/>
</dbReference>
<dbReference type="GO" id="GO:0005615">
    <property type="term" value="C:extracellular space"/>
    <property type="evidence" value="ECO:0007669"/>
    <property type="project" value="InterPro"/>
</dbReference>
<dbReference type="EMBL" id="CP093347">
    <property type="protein sequence ID" value="WOG99670.1"/>
    <property type="molecule type" value="Genomic_DNA"/>
</dbReference>
<name>A0AAF0X4P5_DAUCS</name>
<dbReference type="Gene3D" id="3.15.10.10">
    <property type="entry name" value="Bactericidal permeability-increasing protein, domain 1"/>
    <property type="match status" value="1"/>
</dbReference>
<evidence type="ECO:0000313" key="6">
    <source>
        <dbReference type="Proteomes" id="UP000077755"/>
    </source>
</evidence>
<dbReference type="Pfam" id="PF01273">
    <property type="entry name" value="LBP_BPI_CETP"/>
    <property type="match status" value="1"/>
</dbReference>
<dbReference type="InterPro" id="IPR045897">
    <property type="entry name" value="BPI/LBP_pln"/>
</dbReference>
<dbReference type="Gene3D" id="3.15.20.10">
    <property type="entry name" value="Bactericidal permeability-increasing protein, domain 2"/>
    <property type="match status" value="1"/>
</dbReference>
<evidence type="ECO:0000256" key="2">
    <source>
        <dbReference type="SAM" id="Phobius"/>
    </source>
</evidence>
<dbReference type="Proteomes" id="UP000077755">
    <property type="component" value="Chromosome 5"/>
</dbReference>
<reference evidence="5" key="2">
    <citation type="submission" date="2022-03" db="EMBL/GenBank/DDBJ databases">
        <title>Draft title - Genomic analysis of global carrot germplasm unveils the trajectory of domestication and the origin of high carotenoid orange carrot.</title>
        <authorList>
            <person name="Iorizzo M."/>
            <person name="Ellison S."/>
            <person name="Senalik D."/>
            <person name="Macko-Podgorni A."/>
            <person name="Grzebelus D."/>
            <person name="Bostan H."/>
            <person name="Rolling W."/>
            <person name="Curaba J."/>
            <person name="Simon P."/>
        </authorList>
    </citation>
    <scope>NUCLEOTIDE SEQUENCE</scope>
    <source>
        <tissue evidence="5">Leaf</tissue>
    </source>
</reference>
<dbReference type="PANTHER" id="PTHR46801:SF2">
    <property type="entry name" value="LIPOPOLYSACCHARIDE-BINDING PROTEIN"/>
    <property type="match status" value="1"/>
</dbReference>
<dbReference type="PIRSF" id="PIRSF002417">
    <property type="entry name" value="Lipid_binding_protein"/>
    <property type="match status" value="1"/>
</dbReference>
<accession>A0AAF0X4P5</accession>
<proteinExistence type="predicted"/>
<dbReference type="SUPFAM" id="SSF55394">
    <property type="entry name" value="Bactericidal permeability-increasing protein, BPI"/>
    <property type="match status" value="2"/>
</dbReference>
<protein>
    <recommendedName>
        <fullName evidence="7">Lipid-binding serum glycoprotein C-terminal domain-containing protein</fullName>
    </recommendedName>
</protein>
<reference evidence="5" key="1">
    <citation type="journal article" date="2016" name="Nat. Genet.">
        <title>A high-quality carrot genome assembly provides new insights into carotenoid accumulation and asterid genome evolution.</title>
        <authorList>
            <person name="Iorizzo M."/>
            <person name="Ellison S."/>
            <person name="Senalik D."/>
            <person name="Zeng P."/>
            <person name="Satapoomin P."/>
            <person name="Huang J."/>
            <person name="Bowman M."/>
            <person name="Iovene M."/>
            <person name="Sanseverino W."/>
            <person name="Cavagnaro P."/>
            <person name="Yildiz M."/>
            <person name="Macko-Podgorni A."/>
            <person name="Moranska E."/>
            <person name="Grzebelus E."/>
            <person name="Grzebelus D."/>
            <person name="Ashrafi H."/>
            <person name="Zheng Z."/>
            <person name="Cheng S."/>
            <person name="Spooner D."/>
            <person name="Van Deynze A."/>
            <person name="Simon P."/>
        </authorList>
    </citation>
    <scope>NUCLEOTIDE SEQUENCE</scope>
    <source>
        <tissue evidence="5">Leaf</tissue>
    </source>
</reference>
<feature type="domain" description="Lipid-binding serum glycoprotein N-terminal" evidence="3">
    <location>
        <begin position="42"/>
        <end position="268"/>
    </location>
</feature>
<dbReference type="InterPro" id="IPR017942">
    <property type="entry name" value="Lipid-bd_serum_glycop_N"/>
</dbReference>
<evidence type="ECO:0000259" key="4">
    <source>
        <dbReference type="SMART" id="SM00329"/>
    </source>
</evidence>
<dbReference type="InterPro" id="IPR030675">
    <property type="entry name" value="BPI/LBP"/>
</dbReference>
<dbReference type="AlphaFoldDB" id="A0AAF0X4P5"/>